<dbReference type="InterPro" id="IPR036156">
    <property type="entry name" value="Beta-gal/glucu_dom_sf"/>
</dbReference>
<dbReference type="EMBL" id="SEOQ01000130">
    <property type="protein sequence ID" value="TFY69717.1"/>
    <property type="molecule type" value="Genomic_DNA"/>
</dbReference>
<dbReference type="Gene3D" id="3.20.20.80">
    <property type="entry name" value="Glycosidases"/>
    <property type="match status" value="1"/>
</dbReference>
<feature type="domain" description="Mannosidase Ig/CBM-like" evidence="17">
    <location>
        <begin position="943"/>
        <end position="1030"/>
    </location>
</feature>
<evidence type="ECO:0000256" key="7">
    <source>
        <dbReference type="ARBA" id="ARBA00021795"/>
    </source>
</evidence>
<keyword evidence="12" id="KW-0326">Glycosidase</keyword>
<evidence type="ECO:0000256" key="12">
    <source>
        <dbReference type="ARBA" id="ARBA00023295"/>
    </source>
</evidence>
<evidence type="ECO:0000256" key="9">
    <source>
        <dbReference type="ARBA" id="ARBA00022729"/>
    </source>
</evidence>
<keyword evidence="8" id="KW-0964">Secreted</keyword>
<dbReference type="InterPro" id="IPR008979">
    <property type="entry name" value="Galactose-bd-like_sf"/>
</dbReference>
<evidence type="ECO:0000259" key="16">
    <source>
        <dbReference type="Pfam" id="PF17753"/>
    </source>
</evidence>
<comment type="subcellular location">
    <subcellularLocation>
        <location evidence="2">Secreted</location>
    </subcellularLocation>
</comment>
<dbReference type="Pfam" id="PF17786">
    <property type="entry name" value="Mannosidase_ig"/>
    <property type="match status" value="1"/>
</dbReference>
<sequence>MFASCEGVCTALMLLSAAILTLARHISRPIAQLFTIADHRPAMGRRLQSALWAAVLPSLALADVFSLSDLQWSLSSQNGSIVVPGAVPSEVHLDLMRASIITEPLLEENDFDQRWIVNDNWTYTADISPFLKSGSSNSSDKTLLVFYGIDTIANITLAGHPVAWVNNEFQQYVYDVSDLLASPVNGNTNLTLAFESAWFYGQNVTNRPDTESLLTVDFEYPGVRTWIRKTQSDFGWDWGPAFVPTGIHKPAYFITLTGSGNNTAAPSNETSALPSTSTPAPVETTATFSIPQAALSSLFSVINSNQTAGLSPPPSASPTASKTPRFWGRAVSHSSDVVPSTDFSAVSGSASTSSGSPSAISGQVSTSTAAASPVAISSSASAPSGLPSQNASGGSGTPLLISESSIDIFKRSYVDAAQSEPDQGAPWVVNISLGVHSAVSASSPSLSISIPELNFKSGPVAIGPLDALPSGSSGSIVSKPTWLRANFSIDDSLPQRWYPHNLGTPQLYNLTITLDLGFGSDDISFTTPVGFRTIRLLQTRYSDDEVKQRGITPGDQWHFEINGKAFYAVGTNIVPFDPFYARITDEKAQWVLESAVAGGQNMLRVWGGGAYQPSSTAATHYPPHSTDTYSFYSICDEIGIMTWSEFIFSDALYGLNDFLLDSVNTEVRQNVRRINKHASNVQWAGGNEIEEIAQVASLLFGQHLLDEFVTLFQNFLHDITYQETNSVPYTDCSTTHGVLTLDPLVLRFGNATLGEVYGNAERYDYDPSHAFSYSTFPVSRFVNEFGYHSMPSFYSWEEALTKPSDFSFNSDVVTSRDHHPPAGGLTWPNPNAWQGQSQMSSAVNLWLPTPGTSDSNQTFAQWCYSTQIFQAMTMESQIAFYRRGAGSAENNMGALVWQLNDIWQGVSWSSIEYSGRWKVLQYALTDMFSPVIIYPFWDPLLEKLDITITSDRLETVHGQAQWTWYDWSGNSLNSTQQSFSVPTLNNTVLYSGLSLLTILPPWKLPTDVWLLLNVTAQVDGKTVTNEQYFNPASLSISSLVDPKISITPGKVSSGETSFTVSAAGGVGPWTWLDHPAGTVGYFVDSVTGQPSNGFYLIPGQDRTLIFKFNPALSTNKSPNPADFVVRSLWNNTHL</sequence>
<dbReference type="InterPro" id="IPR054593">
    <property type="entry name" value="Beta-mannosidase-like_N2"/>
</dbReference>
<dbReference type="Pfam" id="PF22666">
    <property type="entry name" value="Glyco_hydro_2_N2"/>
    <property type="match status" value="1"/>
</dbReference>
<keyword evidence="9 15" id="KW-0732">Signal</keyword>
<feature type="region of interest" description="Disordered" evidence="14">
    <location>
        <begin position="343"/>
        <end position="363"/>
    </location>
</feature>
<dbReference type="UniPathway" id="UPA00280"/>
<keyword evidence="20" id="KW-1185">Reference proteome</keyword>
<feature type="region of interest" description="Disordered" evidence="14">
    <location>
        <begin position="264"/>
        <end position="283"/>
    </location>
</feature>
<feature type="region of interest" description="Disordered" evidence="14">
    <location>
        <begin position="378"/>
        <end position="397"/>
    </location>
</feature>
<organism evidence="19 20">
    <name type="scientific">Dentipellis fragilis</name>
    <dbReference type="NCBI Taxonomy" id="205917"/>
    <lineage>
        <taxon>Eukaryota</taxon>
        <taxon>Fungi</taxon>
        <taxon>Dikarya</taxon>
        <taxon>Basidiomycota</taxon>
        <taxon>Agaricomycotina</taxon>
        <taxon>Agaricomycetes</taxon>
        <taxon>Russulales</taxon>
        <taxon>Hericiaceae</taxon>
        <taxon>Dentipellis</taxon>
    </lineage>
</organism>
<evidence type="ECO:0000256" key="8">
    <source>
        <dbReference type="ARBA" id="ARBA00022525"/>
    </source>
</evidence>
<evidence type="ECO:0000259" key="18">
    <source>
        <dbReference type="Pfam" id="PF22666"/>
    </source>
</evidence>
<feature type="signal peptide" evidence="15">
    <location>
        <begin position="1"/>
        <end position="23"/>
    </location>
</feature>
<comment type="subunit">
    <text evidence="5">Homodimer.</text>
</comment>
<proteinExistence type="inferred from homology"/>
<dbReference type="Gene3D" id="2.60.40.10">
    <property type="entry name" value="Immunoglobulins"/>
    <property type="match status" value="3"/>
</dbReference>
<evidence type="ECO:0000313" key="19">
    <source>
        <dbReference type="EMBL" id="TFY69717.1"/>
    </source>
</evidence>
<evidence type="ECO:0000256" key="10">
    <source>
        <dbReference type="ARBA" id="ARBA00022801"/>
    </source>
</evidence>
<protein>
    <recommendedName>
        <fullName evidence="7">Beta-mannosidase A</fullName>
        <ecNumber evidence="6">3.2.1.25</ecNumber>
    </recommendedName>
    <alternativeName>
        <fullName evidence="13">Mannanase A</fullName>
    </alternativeName>
</protein>
<dbReference type="InterPro" id="IPR013783">
    <property type="entry name" value="Ig-like_fold"/>
</dbReference>
<dbReference type="GO" id="GO:0006516">
    <property type="term" value="P:glycoprotein catabolic process"/>
    <property type="evidence" value="ECO:0007669"/>
    <property type="project" value="TreeGrafter"/>
</dbReference>
<dbReference type="STRING" id="205917.A0A4Y9Z6Q6"/>
<dbReference type="SUPFAM" id="SSF51445">
    <property type="entry name" value="(Trans)glycosidases"/>
    <property type="match status" value="1"/>
</dbReference>
<gene>
    <name evidence="19" type="ORF">EVG20_g3036</name>
</gene>
<dbReference type="Gene3D" id="2.60.120.260">
    <property type="entry name" value="Galactose-binding domain-like"/>
    <property type="match status" value="1"/>
</dbReference>
<comment type="pathway">
    <text evidence="3">Glycan metabolism; N-glycan degradation.</text>
</comment>
<accession>A0A4Y9Z6Q6</accession>
<dbReference type="InterPro" id="IPR041447">
    <property type="entry name" value="Mannosidase_ig"/>
</dbReference>
<feature type="chain" id="PRO_5021262560" description="Beta-mannosidase A" evidence="15">
    <location>
        <begin position="24"/>
        <end position="1134"/>
    </location>
</feature>
<evidence type="ECO:0000256" key="3">
    <source>
        <dbReference type="ARBA" id="ARBA00004740"/>
    </source>
</evidence>
<comment type="similarity">
    <text evidence="4">Belongs to the glycosyl hydrolase 2 family. Beta-mannosidase A subfamily.</text>
</comment>
<feature type="compositionally biased region" description="Low complexity" evidence="14">
    <location>
        <begin position="344"/>
        <end position="363"/>
    </location>
</feature>
<dbReference type="Pfam" id="PF17753">
    <property type="entry name" value="Ig_mannosidase"/>
    <property type="match status" value="1"/>
</dbReference>
<dbReference type="Proteomes" id="UP000298327">
    <property type="component" value="Unassembled WGS sequence"/>
</dbReference>
<comment type="caution">
    <text evidence="19">The sequence shown here is derived from an EMBL/GenBank/DDBJ whole genome shotgun (WGS) entry which is preliminary data.</text>
</comment>
<comment type="catalytic activity">
    <reaction evidence="1">
        <text>Hydrolysis of terminal, non-reducing beta-D-mannose residues in beta-D-mannosides.</text>
        <dbReference type="EC" id="3.2.1.25"/>
    </reaction>
</comment>
<dbReference type="SUPFAM" id="SSF49303">
    <property type="entry name" value="beta-Galactosidase/glucuronidase domain"/>
    <property type="match status" value="1"/>
</dbReference>
<dbReference type="OrthoDB" id="2866996at2759"/>
<dbReference type="InterPro" id="IPR050887">
    <property type="entry name" value="Beta-mannosidase_GH2"/>
</dbReference>
<dbReference type="AlphaFoldDB" id="A0A4Y9Z6Q6"/>
<evidence type="ECO:0000256" key="6">
    <source>
        <dbReference type="ARBA" id="ARBA00012754"/>
    </source>
</evidence>
<evidence type="ECO:0000256" key="11">
    <source>
        <dbReference type="ARBA" id="ARBA00023180"/>
    </source>
</evidence>
<dbReference type="GO" id="GO:0004567">
    <property type="term" value="F:beta-mannosidase activity"/>
    <property type="evidence" value="ECO:0007669"/>
    <property type="project" value="UniProtKB-EC"/>
</dbReference>
<dbReference type="InterPro" id="IPR017853">
    <property type="entry name" value="GH"/>
</dbReference>
<evidence type="ECO:0000256" key="15">
    <source>
        <dbReference type="SAM" id="SignalP"/>
    </source>
</evidence>
<keyword evidence="10" id="KW-0378">Hydrolase</keyword>
<dbReference type="GO" id="GO:0005576">
    <property type="term" value="C:extracellular region"/>
    <property type="evidence" value="ECO:0007669"/>
    <property type="project" value="UniProtKB-SubCell"/>
</dbReference>
<dbReference type="SUPFAM" id="SSF49785">
    <property type="entry name" value="Galactose-binding domain-like"/>
    <property type="match status" value="1"/>
</dbReference>
<evidence type="ECO:0000256" key="5">
    <source>
        <dbReference type="ARBA" id="ARBA00011738"/>
    </source>
</evidence>
<evidence type="ECO:0000256" key="13">
    <source>
        <dbReference type="ARBA" id="ARBA00031061"/>
    </source>
</evidence>
<evidence type="ECO:0000256" key="4">
    <source>
        <dbReference type="ARBA" id="ARBA00007483"/>
    </source>
</evidence>
<feature type="domain" description="Beta-mannosidase-like galactose-binding" evidence="18">
    <location>
        <begin position="72"/>
        <end position="249"/>
    </location>
</feature>
<dbReference type="PANTHER" id="PTHR43730">
    <property type="entry name" value="BETA-MANNOSIDASE"/>
    <property type="match status" value="1"/>
</dbReference>
<evidence type="ECO:0000256" key="1">
    <source>
        <dbReference type="ARBA" id="ARBA00000829"/>
    </source>
</evidence>
<evidence type="ECO:0000259" key="17">
    <source>
        <dbReference type="Pfam" id="PF17786"/>
    </source>
</evidence>
<evidence type="ECO:0000256" key="14">
    <source>
        <dbReference type="SAM" id="MobiDB-lite"/>
    </source>
</evidence>
<dbReference type="InterPro" id="IPR041625">
    <property type="entry name" value="Beta-mannosidase_Ig"/>
</dbReference>
<evidence type="ECO:0000256" key="2">
    <source>
        <dbReference type="ARBA" id="ARBA00004613"/>
    </source>
</evidence>
<reference evidence="19 20" key="1">
    <citation type="submission" date="2019-02" db="EMBL/GenBank/DDBJ databases">
        <title>Genome sequencing of the rare red list fungi Dentipellis fragilis.</title>
        <authorList>
            <person name="Buettner E."/>
            <person name="Kellner H."/>
        </authorList>
    </citation>
    <scope>NUCLEOTIDE SEQUENCE [LARGE SCALE GENOMIC DNA]</scope>
    <source>
        <strain evidence="19 20">DSM 105465</strain>
    </source>
</reference>
<dbReference type="EC" id="3.2.1.25" evidence="6"/>
<dbReference type="PANTHER" id="PTHR43730:SF5">
    <property type="entry name" value="BETA-MANNOSIDASE A"/>
    <property type="match status" value="1"/>
</dbReference>
<name>A0A4Y9Z6Q6_9AGAM</name>
<keyword evidence="11" id="KW-0325">Glycoprotein</keyword>
<feature type="domain" description="Beta-mannosidase Ig-fold" evidence="16">
    <location>
        <begin position="1039"/>
        <end position="1131"/>
    </location>
</feature>
<evidence type="ECO:0000313" key="20">
    <source>
        <dbReference type="Proteomes" id="UP000298327"/>
    </source>
</evidence>